<evidence type="ECO:0000256" key="8">
    <source>
        <dbReference type="ARBA" id="ARBA00023146"/>
    </source>
</evidence>
<dbReference type="InterPro" id="IPR024107">
    <property type="entry name" value="Tyr-tRNA-ligase_bac_1"/>
</dbReference>
<dbReference type="InterPro" id="IPR036986">
    <property type="entry name" value="S4_RNA-bd_sf"/>
</dbReference>
<evidence type="ECO:0000256" key="7">
    <source>
        <dbReference type="ARBA" id="ARBA00022917"/>
    </source>
</evidence>
<protein>
    <recommendedName>
        <fullName evidence="11">Tyrosine--tRNA ligase</fullName>
        <ecNumber evidence="11">6.1.1.1</ecNumber>
    </recommendedName>
    <alternativeName>
        <fullName evidence="11">Tyrosyl-tRNA synthetase</fullName>
        <shortName evidence="11">TyrRS</shortName>
    </alternativeName>
</protein>
<dbReference type="CDD" id="cd00395">
    <property type="entry name" value="Tyr_Trp_RS_core"/>
    <property type="match status" value="1"/>
</dbReference>
<evidence type="ECO:0000313" key="14">
    <source>
        <dbReference type="EMBL" id="RLJ82074.1"/>
    </source>
</evidence>
<comment type="subunit">
    <text evidence="11">Homodimer.</text>
</comment>
<dbReference type="Gene3D" id="3.40.50.620">
    <property type="entry name" value="HUPs"/>
    <property type="match status" value="1"/>
</dbReference>
<comment type="similarity">
    <text evidence="10 11">Belongs to the class-I aminoacyl-tRNA synthetase family. TyrS type 1 subfamily.</text>
</comment>
<sequence>MTNALIDDLNWRGLLYQQTDEEGMAEVLDQEKISLYCGVDPTADSMHIGHIVPLLTLRRFQLHGHRPILLVGGATGMIGDPSGRNEERQLQSTEQIDRNVDSIKKQMEQIFDFQTENGAKMVNNRDWIGGMSVIEFLRDFGKLISVNYMLAKDSVASRLEGGISFTEFSYTLIQAIDFNHLYNEYNCRVQIGGSDQWGNITSGLEVIRKTHEEEAKAFGITIPLVTKADGTKFGKTAGGAVWLDAKKTSPYEFYQFWINTADADVVKYLKIFTFLEKQEIEALAESVETEAHLRKAQTVLAEEMTKLIHGQEALADAQRITKALFSGDLKSLSADEMKAAFKDVPSVEMTKQAKPIVDLIVDSKVSPSKRQAREDITNGAISINGEKIRDLEYVVDEKDRLDDEFAIVRRGKKKYHMIHFV</sequence>
<accession>A0A497YMI1</accession>
<gene>
    <name evidence="11" type="primary">tyrS</name>
    <name evidence="14" type="ORF">DFR62_3124</name>
</gene>
<dbReference type="SUPFAM" id="SSF52374">
    <property type="entry name" value="Nucleotidylyl transferase"/>
    <property type="match status" value="1"/>
</dbReference>
<dbReference type="InterPro" id="IPR014729">
    <property type="entry name" value="Rossmann-like_a/b/a_fold"/>
</dbReference>
<evidence type="ECO:0000256" key="5">
    <source>
        <dbReference type="ARBA" id="ARBA00022840"/>
    </source>
</evidence>
<dbReference type="SMART" id="SM00363">
    <property type="entry name" value="S4"/>
    <property type="match status" value="1"/>
</dbReference>
<dbReference type="InterPro" id="IPR002307">
    <property type="entry name" value="Tyr-tRNA-ligase"/>
</dbReference>
<dbReference type="InterPro" id="IPR001412">
    <property type="entry name" value="aa-tRNA-synth_I_CS"/>
</dbReference>
<dbReference type="Pfam" id="PF22421">
    <property type="entry name" value="SYY_C-terminal"/>
    <property type="match status" value="1"/>
</dbReference>
<dbReference type="Gene3D" id="1.10.240.10">
    <property type="entry name" value="Tyrosyl-Transfer RNA Synthetase"/>
    <property type="match status" value="1"/>
</dbReference>
<evidence type="ECO:0000256" key="1">
    <source>
        <dbReference type="ARBA" id="ARBA00004496"/>
    </source>
</evidence>
<comment type="caution">
    <text evidence="14">The sequence shown here is derived from an EMBL/GenBank/DDBJ whole genome shotgun (WGS) entry which is preliminary data.</text>
</comment>
<comment type="subcellular location">
    <subcellularLocation>
        <location evidence="1 11">Cytoplasm</location>
    </subcellularLocation>
</comment>
<dbReference type="Gene3D" id="3.10.290.10">
    <property type="entry name" value="RNA-binding S4 domain"/>
    <property type="match status" value="1"/>
</dbReference>
<evidence type="ECO:0000256" key="12">
    <source>
        <dbReference type="PROSITE-ProRule" id="PRU00182"/>
    </source>
</evidence>
<dbReference type="FunFam" id="1.10.240.10:FF:000001">
    <property type="entry name" value="Tyrosine--tRNA ligase"/>
    <property type="match status" value="1"/>
</dbReference>
<dbReference type="SUPFAM" id="SSF55174">
    <property type="entry name" value="Alpha-L RNA-binding motif"/>
    <property type="match status" value="1"/>
</dbReference>
<evidence type="ECO:0000313" key="15">
    <source>
        <dbReference type="Proteomes" id="UP000280791"/>
    </source>
</evidence>
<evidence type="ECO:0000256" key="3">
    <source>
        <dbReference type="ARBA" id="ARBA00022598"/>
    </source>
</evidence>
<feature type="binding site" evidence="11">
    <location>
        <position position="174"/>
    </location>
    <ligand>
        <name>L-tyrosine</name>
        <dbReference type="ChEBI" id="CHEBI:58315"/>
    </ligand>
</feature>
<dbReference type="GO" id="GO:0005524">
    <property type="term" value="F:ATP binding"/>
    <property type="evidence" value="ECO:0007669"/>
    <property type="project" value="UniProtKB-UniRule"/>
</dbReference>
<dbReference type="EC" id="6.1.1.1" evidence="11"/>
<dbReference type="GO" id="GO:0006437">
    <property type="term" value="P:tyrosyl-tRNA aminoacylation"/>
    <property type="evidence" value="ECO:0007669"/>
    <property type="project" value="UniProtKB-UniRule"/>
</dbReference>
<keyword evidence="15" id="KW-1185">Reference proteome</keyword>
<dbReference type="RefSeq" id="WP_121301154.1">
    <property type="nucleotide sequence ID" value="NZ_QBEW01000048.1"/>
</dbReference>
<dbReference type="HAMAP" id="MF_02006">
    <property type="entry name" value="Tyr_tRNA_synth_type1"/>
    <property type="match status" value="1"/>
</dbReference>
<dbReference type="InterPro" id="IPR002305">
    <property type="entry name" value="aa-tRNA-synth_Ic"/>
</dbReference>
<dbReference type="FunFam" id="3.40.50.620:FF:000008">
    <property type="entry name" value="Tyrosine--tRNA ligase"/>
    <property type="match status" value="1"/>
</dbReference>
<evidence type="ECO:0000256" key="9">
    <source>
        <dbReference type="ARBA" id="ARBA00048248"/>
    </source>
</evidence>
<dbReference type="PANTHER" id="PTHR11766:SF0">
    <property type="entry name" value="TYROSINE--TRNA LIGASE, MITOCHONDRIAL"/>
    <property type="match status" value="1"/>
</dbReference>
<dbReference type="GO" id="GO:0042803">
    <property type="term" value="F:protein homodimerization activity"/>
    <property type="evidence" value="ECO:0007669"/>
    <property type="project" value="UniProtKB-ARBA"/>
</dbReference>
<keyword evidence="2 11" id="KW-0963">Cytoplasm</keyword>
<dbReference type="Pfam" id="PF00579">
    <property type="entry name" value="tRNA-synt_1b"/>
    <property type="match status" value="1"/>
</dbReference>
<comment type="catalytic activity">
    <reaction evidence="9 11">
        <text>tRNA(Tyr) + L-tyrosine + ATP = L-tyrosyl-tRNA(Tyr) + AMP + diphosphate + H(+)</text>
        <dbReference type="Rhea" id="RHEA:10220"/>
        <dbReference type="Rhea" id="RHEA-COMP:9706"/>
        <dbReference type="Rhea" id="RHEA-COMP:9707"/>
        <dbReference type="ChEBI" id="CHEBI:15378"/>
        <dbReference type="ChEBI" id="CHEBI:30616"/>
        <dbReference type="ChEBI" id="CHEBI:33019"/>
        <dbReference type="ChEBI" id="CHEBI:58315"/>
        <dbReference type="ChEBI" id="CHEBI:78442"/>
        <dbReference type="ChEBI" id="CHEBI:78536"/>
        <dbReference type="ChEBI" id="CHEBI:456215"/>
        <dbReference type="EC" id="6.1.1.1"/>
    </reaction>
</comment>
<dbReference type="PROSITE" id="PS00178">
    <property type="entry name" value="AA_TRNA_LIGASE_I"/>
    <property type="match status" value="1"/>
</dbReference>
<dbReference type="InterPro" id="IPR024088">
    <property type="entry name" value="Tyr-tRNA-ligase_bac-type"/>
</dbReference>
<feature type="short sequence motif" description="'HIGH' region" evidence="11">
    <location>
        <begin position="41"/>
        <end position="50"/>
    </location>
</feature>
<feature type="binding site" evidence="11">
    <location>
        <position position="36"/>
    </location>
    <ligand>
        <name>L-tyrosine</name>
        <dbReference type="ChEBI" id="CHEBI:58315"/>
    </ligand>
</feature>
<dbReference type="NCBIfam" id="TIGR00234">
    <property type="entry name" value="tyrS"/>
    <property type="match status" value="1"/>
</dbReference>
<feature type="binding site" evidence="11">
    <location>
        <position position="235"/>
    </location>
    <ligand>
        <name>ATP</name>
        <dbReference type="ChEBI" id="CHEBI:30616"/>
    </ligand>
</feature>
<keyword evidence="4 11" id="KW-0547">Nucleotide-binding</keyword>
<evidence type="ECO:0000256" key="6">
    <source>
        <dbReference type="ARBA" id="ARBA00022884"/>
    </source>
</evidence>
<dbReference type="GO" id="GO:0004831">
    <property type="term" value="F:tyrosine-tRNA ligase activity"/>
    <property type="evidence" value="ECO:0007669"/>
    <property type="project" value="UniProtKB-UniRule"/>
</dbReference>
<keyword evidence="8 11" id="KW-0030">Aminoacyl-tRNA synthetase</keyword>
<organism evidence="14 15">
    <name type="scientific">Planococcus citreus</name>
    <dbReference type="NCBI Taxonomy" id="1373"/>
    <lineage>
        <taxon>Bacteria</taxon>
        <taxon>Bacillati</taxon>
        <taxon>Bacillota</taxon>
        <taxon>Bacilli</taxon>
        <taxon>Bacillales</taxon>
        <taxon>Caryophanaceae</taxon>
        <taxon>Planococcus</taxon>
    </lineage>
</organism>
<reference evidence="14 15" key="1">
    <citation type="submission" date="2018-10" db="EMBL/GenBank/DDBJ databases">
        <title>Genomic Encyclopedia of Type Strains, Phase IV (KMG-IV): sequencing the most valuable type-strain genomes for metagenomic binning, comparative biology and taxonomic classification.</title>
        <authorList>
            <person name="Goeker M."/>
        </authorList>
    </citation>
    <scope>NUCLEOTIDE SEQUENCE [LARGE SCALE GENOMIC DNA]</scope>
    <source>
        <strain evidence="14 15">DSM 20549</strain>
    </source>
</reference>
<dbReference type="AlphaFoldDB" id="A0A497YMI1"/>
<evidence type="ECO:0000256" key="4">
    <source>
        <dbReference type="ARBA" id="ARBA00022741"/>
    </source>
</evidence>
<evidence type="ECO:0000259" key="13">
    <source>
        <dbReference type="SMART" id="SM00363"/>
    </source>
</evidence>
<dbReference type="GO" id="GO:0005829">
    <property type="term" value="C:cytosol"/>
    <property type="evidence" value="ECO:0007669"/>
    <property type="project" value="TreeGrafter"/>
</dbReference>
<keyword evidence="5 11" id="KW-0067">ATP-binding</keyword>
<keyword evidence="6 12" id="KW-0694">RNA-binding</keyword>
<keyword evidence="7 11" id="KW-0648">Protein biosynthesis</keyword>
<dbReference type="InterPro" id="IPR054608">
    <property type="entry name" value="SYY-like_C"/>
</dbReference>
<dbReference type="OrthoDB" id="9804243at2"/>
<dbReference type="PRINTS" id="PR01040">
    <property type="entry name" value="TRNASYNTHTYR"/>
</dbReference>
<comment type="function">
    <text evidence="11">Catalyzes the attachment of tyrosine to tRNA(Tyr) in a two-step reaction: tyrosine is first activated by ATP to form Tyr-AMP and then transferred to the acceptor end of tRNA(Tyr).</text>
</comment>
<name>A0A497YMI1_9BACL</name>
<dbReference type="CDD" id="cd00165">
    <property type="entry name" value="S4"/>
    <property type="match status" value="1"/>
</dbReference>
<dbReference type="GO" id="GO:0003723">
    <property type="term" value="F:RNA binding"/>
    <property type="evidence" value="ECO:0007669"/>
    <property type="project" value="UniProtKB-KW"/>
</dbReference>
<feature type="binding site" evidence="11">
    <location>
        <position position="170"/>
    </location>
    <ligand>
        <name>L-tyrosine</name>
        <dbReference type="ChEBI" id="CHEBI:58315"/>
    </ligand>
</feature>
<dbReference type="PANTHER" id="PTHR11766">
    <property type="entry name" value="TYROSYL-TRNA SYNTHETASE"/>
    <property type="match status" value="1"/>
</dbReference>
<evidence type="ECO:0000256" key="11">
    <source>
        <dbReference type="HAMAP-Rule" id="MF_02006"/>
    </source>
</evidence>
<dbReference type="PROSITE" id="PS50889">
    <property type="entry name" value="S4"/>
    <property type="match status" value="1"/>
</dbReference>
<evidence type="ECO:0000256" key="10">
    <source>
        <dbReference type="ARBA" id="ARBA00060965"/>
    </source>
</evidence>
<feature type="short sequence motif" description="'KMSKS' region" evidence="11">
    <location>
        <begin position="232"/>
        <end position="236"/>
    </location>
</feature>
<dbReference type="Proteomes" id="UP000280791">
    <property type="component" value="Unassembled WGS sequence"/>
</dbReference>
<evidence type="ECO:0000256" key="2">
    <source>
        <dbReference type="ARBA" id="ARBA00022490"/>
    </source>
</evidence>
<feature type="domain" description="RNA-binding S4" evidence="13">
    <location>
        <begin position="355"/>
        <end position="416"/>
    </location>
</feature>
<dbReference type="EMBL" id="RCCP01000006">
    <property type="protein sequence ID" value="RLJ82074.1"/>
    <property type="molecule type" value="Genomic_DNA"/>
</dbReference>
<proteinExistence type="inferred from homology"/>
<dbReference type="InterPro" id="IPR002942">
    <property type="entry name" value="S4_RNA-bd"/>
</dbReference>
<keyword evidence="3 11" id="KW-0436">Ligase</keyword>